<reference evidence="3" key="1">
    <citation type="submission" date="2021-05" db="EMBL/GenBank/DDBJ databases">
        <authorList>
            <person name="Pietrasiak N."/>
            <person name="Ward R."/>
            <person name="Stajich J.E."/>
            <person name="Kurbessoian T."/>
        </authorList>
    </citation>
    <scope>NUCLEOTIDE SEQUENCE</scope>
    <source>
        <strain evidence="3">CPER-KK1</strain>
    </source>
</reference>
<evidence type="ECO:0000256" key="1">
    <source>
        <dbReference type="SAM" id="Phobius"/>
    </source>
</evidence>
<keyword evidence="3" id="KW-0378">Hydrolase</keyword>
<reference evidence="3" key="2">
    <citation type="journal article" date="2022" name="Microbiol. Resour. Announc.">
        <title>Metagenome Sequencing to Explore Phylogenomics of Terrestrial Cyanobacteria.</title>
        <authorList>
            <person name="Ward R.D."/>
            <person name="Stajich J.E."/>
            <person name="Johansen J.R."/>
            <person name="Huntemann M."/>
            <person name="Clum A."/>
            <person name="Foster B."/>
            <person name="Foster B."/>
            <person name="Roux S."/>
            <person name="Palaniappan K."/>
            <person name="Varghese N."/>
            <person name="Mukherjee S."/>
            <person name="Reddy T.B.K."/>
            <person name="Daum C."/>
            <person name="Copeland A."/>
            <person name="Chen I.A."/>
            <person name="Ivanova N.N."/>
            <person name="Kyrpides N.C."/>
            <person name="Shapiro N."/>
            <person name="Eloe-Fadrosh E.A."/>
            <person name="Pietrasiak N."/>
        </authorList>
    </citation>
    <scope>NUCLEOTIDE SEQUENCE</scope>
    <source>
        <strain evidence="3">CPER-KK1</strain>
    </source>
</reference>
<dbReference type="InterPro" id="IPR008538">
    <property type="entry name" value="Uma2"/>
</dbReference>
<dbReference type="InterPro" id="IPR012296">
    <property type="entry name" value="Nuclease_put_TT1808"/>
</dbReference>
<organism evidence="3 4">
    <name type="scientific">Symplocastrum torsivum CPER-KK1</name>
    <dbReference type="NCBI Taxonomy" id="450513"/>
    <lineage>
        <taxon>Bacteria</taxon>
        <taxon>Bacillati</taxon>
        <taxon>Cyanobacteriota</taxon>
        <taxon>Cyanophyceae</taxon>
        <taxon>Oscillatoriophycideae</taxon>
        <taxon>Oscillatoriales</taxon>
        <taxon>Microcoleaceae</taxon>
        <taxon>Symplocastrum</taxon>
    </lineage>
</organism>
<dbReference type="PANTHER" id="PTHR35400:SF1">
    <property type="entry name" value="SLR1083 PROTEIN"/>
    <property type="match status" value="1"/>
</dbReference>
<evidence type="ECO:0000259" key="2">
    <source>
        <dbReference type="Pfam" id="PF05685"/>
    </source>
</evidence>
<feature type="domain" description="Putative restriction endonuclease" evidence="2">
    <location>
        <begin position="19"/>
        <end position="188"/>
    </location>
</feature>
<keyword evidence="1" id="KW-0472">Membrane</keyword>
<keyword evidence="1" id="KW-0812">Transmembrane</keyword>
<name>A0A951PP63_9CYAN</name>
<feature type="transmembrane region" description="Helical" evidence="1">
    <location>
        <begin position="58"/>
        <end position="79"/>
    </location>
</feature>
<dbReference type="EMBL" id="JAHHIF010000034">
    <property type="protein sequence ID" value="MBW4547053.1"/>
    <property type="molecule type" value="Genomic_DNA"/>
</dbReference>
<keyword evidence="3" id="KW-0255">Endonuclease</keyword>
<evidence type="ECO:0000313" key="4">
    <source>
        <dbReference type="Proteomes" id="UP000753908"/>
    </source>
</evidence>
<dbReference type="Proteomes" id="UP000753908">
    <property type="component" value="Unassembled WGS sequence"/>
</dbReference>
<sequence>MSELQTKVASDTWVVASWDEYIQVIEDPTYGKAKGYYNKGQLRIEMPPVGADHADNNGIVVILVNLFGIAKAIALKLFVNCSYRKQGLREAQPDASYYIGERVQSAPTGSSVVNLDNNQAPDLVIEIADTSLSDDLGEKRILYEDLGVREYWVVDVKKARITAFKMIANGGSQRIRESEMLPGLAISLLEEDLRRSREMDNTEVGTWFLAQVQTSG</sequence>
<dbReference type="SUPFAM" id="SSF52980">
    <property type="entry name" value="Restriction endonuclease-like"/>
    <property type="match status" value="1"/>
</dbReference>
<dbReference type="CDD" id="cd06260">
    <property type="entry name" value="DUF820-like"/>
    <property type="match status" value="1"/>
</dbReference>
<dbReference type="Pfam" id="PF05685">
    <property type="entry name" value="Uma2"/>
    <property type="match status" value="1"/>
</dbReference>
<evidence type="ECO:0000313" key="3">
    <source>
        <dbReference type="EMBL" id="MBW4547053.1"/>
    </source>
</evidence>
<comment type="caution">
    <text evidence="3">The sequence shown here is derived from an EMBL/GenBank/DDBJ whole genome shotgun (WGS) entry which is preliminary data.</text>
</comment>
<keyword evidence="1" id="KW-1133">Transmembrane helix</keyword>
<protein>
    <submittedName>
        <fullName evidence="3">Uma2 family endonuclease</fullName>
    </submittedName>
</protein>
<accession>A0A951PP63</accession>
<gene>
    <name evidence="3" type="ORF">KME25_21815</name>
</gene>
<dbReference type="InterPro" id="IPR011335">
    <property type="entry name" value="Restrct_endonuc-II-like"/>
</dbReference>
<dbReference type="GO" id="GO:0004519">
    <property type="term" value="F:endonuclease activity"/>
    <property type="evidence" value="ECO:0007669"/>
    <property type="project" value="UniProtKB-KW"/>
</dbReference>
<dbReference type="Gene3D" id="3.90.1570.10">
    <property type="entry name" value="tt1808, chain A"/>
    <property type="match status" value="1"/>
</dbReference>
<keyword evidence="3" id="KW-0540">Nuclease</keyword>
<dbReference type="PANTHER" id="PTHR35400">
    <property type="entry name" value="SLR1083 PROTEIN"/>
    <property type="match status" value="1"/>
</dbReference>
<proteinExistence type="predicted"/>
<dbReference type="AlphaFoldDB" id="A0A951PP63"/>